<keyword evidence="3" id="KW-1185">Reference proteome</keyword>
<proteinExistence type="predicted"/>
<evidence type="ECO:0000313" key="2">
    <source>
        <dbReference type="EMBL" id="GIL89912.1"/>
    </source>
</evidence>
<feature type="compositionally biased region" description="Basic residues" evidence="1">
    <location>
        <begin position="188"/>
        <end position="201"/>
    </location>
</feature>
<evidence type="ECO:0000313" key="3">
    <source>
        <dbReference type="Proteomes" id="UP000747110"/>
    </source>
</evidence>
<feature type="compositionally biased region" description="Basic and acidic residues" evidence="1">
    <location>
        <begin position="112"/>
        <end position="123"/>
    </location>
</feature>
<name>A0A8J4FTQ5_9CHLO</name>
<feature type="region of interest" description="Disordered" evidence="1">
    <location>
        <begin position="94"/>
        <end position="218"/>
    </location>
</feature>
<organism evidence="2 3">
    <name type="scientific">Volvox reticuliferus</name>
    <dbReference type="NCBI Taxonomy" id="1737510"/>
    <lineage>
        <taxon>Eukaryota</taxon>
        <taxon>Viridiplantae</taxon>
        <taxon>Chlorophyta</taxon>
        <taxon>core chlorophytes</taxon>
        <taxon>Chlorophyceae</taxon>
        <taxon>CS clade</taxon>
        <taxon>Chlamydomonadales</taxon>
        <taxon>Volvocaceae</taxon>
        <taxon>Volvox</taxon>
    </lineage>
</organism>
<feature type="compositionally biased region" description="Basic and acidic residues" evidence="1">
    <location>
        <begin position="169"/>
        <end position="179"/>
    </location>
</feature>
<dbReference type="OrthoDB" id="439808at2759"/>
<evidence type="ECO:0000256" key="1">
    <source>
        <dbReference type="SAM" id="MobiDB-lite"/>
    </source>
</evidence>
<dbReference type="Proteomes" id="UP000747110">
    <property type="component" value="Unassembled WGS sequence"/>
</dbReference>
<comment type="caution">
    <text evidence="2">The sequence shown here is derived from an EMBL/GenBank/DDBJ whole genome shotgun (WGS) entry which is preliminary data.</text>
</comment>
<feature type="region of interest" description="Disordered" evidence="1">
    <location>
        <begin position="62"/>
        <end position="82"/>
    </location>
</feature>
<sequence>MCTTNAHCDVTIKASLPFPSNVTPLGRPPITRMLVISAKWLAAQEGGVKALVAAVEEGRKKGAGAAGANSDDAGEGGDGKGVIIKSSARGRILAKAATKEQQRQRPQQQKRRAAEDDLDRIARDGLAAMAATRGDAPNPKRRRRGIVEEGAEGGSDRLDRLVAQYRAKLSGERPNKEGAPKPSNPKNAKAHGGKGQVKKSGGRGGGGGGGGGGVAELVAGGAAGGLRRWFDG</sequence>
<reference evidence="2" key="1">
    <citation type="journal article" date="2021" name="Proc. Natl. Acad. Sci. U.S.A.">
        <title>Three genomes in the algal genus Volvox reveal the fate of a haploid sex-determining region after a transition to homothallism.</title>
        <authorList>
            <person name="Yamamoto K."/>
            <person name="Hamaji T."/>
            <person name="Kawai-Toyooka H."/>
            <person name="Matsuzaki R."/>
            <person name="Takahashi F."/>
            <person name="Nishimura Y."/>
            <person name="Kawachi M."/>
            <person name="Noguchi H."/>
            <person name="Minakuchi Y."/>
            <person name="Umen J.G."/>
            <person name="Toyoda A."/>
            <person name="Nozaki H."/>
        </authorList>
    </citation>
    <scope>NUCLEOTIDE SEQUENCE</scope>
    <source>
        <strain evidence="2">NIES-3786</strain>
    </source>
</reference>
<protein>
    <submittedName>
        <fullName evidence="2">Uncharacterized protein</fullName>
    </submittedName>
</protein>
<feature type="compositionally biased region" description="Gly residues" evidence="1">
    <location>
        <begin position="202"/>
        <end position="214"/>
    </location>
</feature>
<gene>
    <name evidence="2" type="ORF">Vretifemale_17655</name>
</gene>
<dbReference type="AlphaFoldDB" id="A0A8J4FTQ5"/>
<accession>A0A8J4FTQ5</accession>
<dbReference type="EMBL" id="BNCP01000053">
    <property type="protein sequence ID" value="GIL89912.1"/>
    <property type="molecule type" value="Genomic_DNA"/>
</dbReference>